<evidence type="ECO:0000313" key="1">
    <source>
        <dbReference type="EMBL" id="PRX92349.1"/>
    </source>
</evidence>
<proteinExistence type="predicted"/>
<keyword evidence="1" id="KW-0378">Hydrolase</keyword>
<dbReference type="GO" id="GO:0004519">
    <property type="term" value="F:endonuclease activity"/>
    <property type="evidence" value="ECO:0007669"/>
    <property type="project" value="UniProtKB-KW"/>
</dbReference>
<dbReference type="SUPFAM" id="SSF54060">
    <property type="entry name" value="His-Me finger endonucleases"/>
    <property type="match status" value="1"/>
</dbReference>
<name>A0A2T0PTX0_9ACTN</name>
<dbReference type="OrthoDB" id="581550at2"/>
<dbReference type="InterPro" id="IPR004211">
    <property type="entry name" value="Endonuclease_7"/>
</dbReference>
<dbReference type="Proteomes" id="UP000237846">
    <property type="component" value="Unassembled WGS sequence"/>
</dbReference>
<dbReference type="Gene3D" id="3.40.1800.10">
    <property type="entry name" value="His-Me finger endonucleases"/>
    <property type="match status" value="1"/>
</dbReference>
<gene>
    <name evidence="1" type="ORF">CLV72_110109</name>
</gene>
<dbReference type="Pfam" id="PF02945">
    <property type="entry name" value="Endonuclease_7"/>
    <property type="match status" value="1"/>
</dbReference>
<organism evidence="1 2">
    <name type="scientific">Allonocardiopsis opalescens</name>
    <dbReference type="NCBI Taxonomy" id="1144618"/>
    <lineage>
        <taxon>Bacteria</taxon>
        <taxon>Bacillati</taxon>
        <taxon>Actinomycetota</taxon>
        <taxon>Actinomycetes</taxon>
        <taxon>Streptosporangiales</taxon>
        <taxon>Allonocardiopsis</taxon>
    </lineage>
</organism>
<dbReference type="InterPro" id="IPR038563">
    <property type="entry name" value="Endonuclease_7_sf"/>
</dbReference>
<evidence type="ECO:0000313" key="2">
    <source>
        <dbReference type="Proteomes" id="UP000237846"/>
    </source>
</evidence>
<reference evidence="1 2" key="1">
    <citation type="submission" date="2018-03" db="EMBL/GenBank/DDBJ databases">
        <title>Genomic Encyclopedia of Archaeal and Bacterial Type Strains, Phase II (KMG-II): from individual species to whole genera.</title>
        <authorList>
            <person name="Goeker M."/>
        </authorList>
    </citation>
    <scope>NUCLEOTIDE SEQUENCE [LARGE SCALE GENOMIC DNA]</scope>
    <source>
        <strain evidence="1 2">DSM 45601</strain>
    </source>
</reference>
<keyword evidence="1" id="KW-0255">Endonuclease</keyword>
<protein>
    <submittedName>
        <fullName evidence="1">Recombination endonuclease VII</fullName>
    </submittedName>
</protein>
<keyword evidence="2" id="KW-1185">Reference proteome</keyword>
<sequence length="257" mass="29364">MDLKKCRDCGVAKELAQFWKMQAAPDGLSYYCIDCAAERNRRGKENRARRQEKTYTPQGRRRVLAEGEKWCPKCERALPRSEFGSNRSSRDGLTAYCRPCHNRIGRENRERNHGGTRHYHLKRRYGIGADDAERMLAEQGGVCLICHRELGVENMHVDHSHTTGEVRGILCFNCNGGLGQFKDDHERMLRAITYLDARMRPSLARRGAVSCRCSLTAVPGRERVRRLCGDHAPAHTVVRPQLIGWGSAKPHRRREAE</sequence>
<accession>A0A2T0PTX0</accession>
<keyword evidence="1" id="KW-0540">Nuclease</keyword>
<comment type="caution">
    <text evidence="1">The sequence shown here is derived from an EMBL/GenBank/DDBJ whole genome shotgun (WGS) entry which is preliminary data.</text>
</comment>
<dbReference type="EMBL" id="PVZC01000010">
    <property type="protein sequence ID" value="PRX92349.1"/>
    <property type="molecule type" value="Genomic_DNA"/>
</dbReference>
<dbReference type="AlphaFoldDB" id="A0A2T0PTX0"/>
<dbReference type="RefSeq" id="WP_106252532.1">
    <property type="nucleotide sequence ID" value="NZ_PVZC01000010.1"/>
</dbReference>
<dbReference type="InterPro" id="IPR044925">
    <property type="entry name" value="His-Me_finger_sf"/>
</dbReference>